<proteinExistence type="predicted"/>
<dbReference type="EMBL" id="JROU02000089">
    <property type="protein sequence ID" value="OEH80403.1"/>
    <property type="molecule type" value="Genomic_DNA"/>
</dbReference>
<gene>
    <name evidence="1" type="ORF">cyc_07440</name>
</gene>
<evidence type="ECO:0000313" key="2">
    <source>
        <dbReference type="Proteomes" id="UP000095192"/>
    </source>
</evidence>
<dbReference type="Proteomes" id="UP000095192">
    <property type="component" value="Unassembled WGS sequence"/>
</dbReference>
<comment type="caution">
    <text evidence="1">The sequence shown here is derived from an EMBL/GenBank/DDBJ whole genome shotgun (WGS) entry which is preliminary data.</text>
</comment>
<name>A0A1D3DAE8_9EIME</name>
<dbReference type="InParanoid" id="A0A1D3DAE8"/>
<organism evidence="1 2">
    <name type="scientific">Cyclospora cayetanensis</name>
    <dbReference type="NCBI Taxonomy" id="88456"/>
    <lineage>
        <taxon>Eukaryota</taxon>
        <taxon>Sar</taxon>
        <taxon>Alveolata</taxon>
        <taxon>Apicomplexa</taxon>
        <taxon>Conoidasida</taxon>
        <taxon>Coccidia</taxon>
        <taxon>Eucoccidiorida</taxon>
        <taxon>Eimeriorina</taxon>
        <taxon>Eimeriidae</taxon>
        <taxon>Cyclospora</taxon>
    </lineage>
</organism>
<reference evidence="1 2" key="1">
    <citation type="journal article" date="2016" name="BMC Genomics">
        <title>Comparative genomics reveals Cyclospora cayetanensis possesses coccidia-like metabolism and invasion components but unique surface antigens.</title>
        <authorList>
            <person name="Liu S."/>
            <person name="Wang L."/>
            <person name="Zheng H."/>
            <person name="Xu Z."/>
            <person name="Roellig D.M."/>
            <person name="Li N."/>
            <person name="Frace M.A."/>
            <person name="Tang K."/>
            <person name="Arrowood M.J."/>
            <person name="Moss D.M."/>
            <person name="Zhang L."/>
            <person name="Feng Y."/>
            <person name="Xiao L."/>
        </authorList>
    </citation>
    <scope>NUCLEOTIDE SEQUENCE [LARGE SCALE GENOMIC DNA]</scope>
    <source>
        <strain evidence="1 2">CHN_HEN01</strain>
    </source>
</reference>
<keyword evidence="2" id="KW-1185">Reference proteome</keyword>
<protein>
    <submittedName>
        <fullName evidence="1">Uncharacterized protein</fullName>
    </submittedName>
</protein>
<sequence>MRFDCTAHDFHVCASQRNPAYALGDLTEDTHAATPAYYEGYCGRESPKKAPPDILRNTHYIYGNLIELSTEKLEERAGIKELADLLTGSLVSRVIVQDSTIAFGHNLALVSKTDGYWHMHVNFKPLSKSRNDVAKAYGLASCYQKFHS</sequence>
<accession>A0A1D3DAE8</accession>
<dbReference type="AlphaFoldDB" id="A0A1D3DAE8"/>
<evidence type="ECO:0000313" key="1">
    <source>
        <dbReference type="EMBL" id="OEH80403.1"/>
    </source>
</evidence>
<dbReference type="VEuPathDB" id="ToxoDB:cyc_07440"/>